<feature type="coiled-coil region" evidence="24">
    <location>
        <begin position="1069"/>
        <end position="1103"/>
    </location>
</feature>
<reference evidence="30" key="2">
    <citation type="submission" date="2020-05" db="UniProtKB">
        <authorList>
            <consortium name="EnsemblMetazoa"/>
        </authorList>
    </citation>
    <scope>IDENTIFICATION</scope>
    <source>
        <strain evidence="30">ACHKN1017</strain>
    </source>
</reference>
<dbReference type="SMART" id="SM00109">
    <property type="entry name" value="C1"/>
    <property type="match status" value="1"/>
</dbReference>
<dbReference type="Pfam" id="PF08912">
    <property type="entry name" value="Rho_Binding"/>
    <property type="match status" value="1"/>
</dbReference>
<feature type="compositionally biased region" description="Polar residues" evidence="25">
    <location>
        <begin position="1448"/>
        <end position="1463"/>
    </location>
</feature>
<dbReference type="InterPro" id="IPR000719">
    <property type="entry name" value="Prot_kinase_dom"/>
</dbReference>
<evidence type="ECO:0000256" key="23">
    <source>
        <dbReference type="PROSITE-ProRule" id="PRU10141"/>
    </source>
</evidence>
<dbReference type="Pfam" id="PF25346">
    <property type="entry name" value="PH_MRCK"/>
    <property type="match status" value="1"/>
</dbReference>
<dbReference type="PANTHER" id="PTHR22988:SF73">
    <property type="entry name" value="RHO-ASSOCIATED PROTEIN KINASE"/>
    <property type="match status" value="1"/>
</dbReference>
<comment type="similarity">
    <text evidence="5">Belongs to the protein kinase superfamily. AGC Ser/Thr protein kinase family.</text>
</comment>
<keyword evidence="16" id="KW-0862">Zinc</keyword>
<comment type="subcellular location">
    <subcellularLocation>
        <location evidence="3">Cell membrane</location>
    </subcellularLocation>
    <subcellularLocation>
        <location evidence="4">Cytoplasm</location>
        <location evidence="4">Cytoskeleton</location>
    </subcellularLocation>
    <subcellularLocation>
        <location evidence="2">Endomembrane system</location>
        <topology evidence="2">Peripheral membrane protein</topology>
    </subcellularLocation>
</comment>
<dbReference type="SMART" id="SM00233">
    <property type="entry name" value="PH"/>
    <property type="match status" value="1"/>
</dbReference>
<dbReference type="InterPro" id="IPR017441">
    <property type="entry name" value="Protein_kinase_ATP_BS"/>
</dbReference>
<feature type="compositionally biased region" description="Polar residues" evidence="25">
    <location>
        <begin position="1428"/>
        <end position="1441"/>
    </location>
</feature>
<dbReference type="PROSITE" id="PS51285">
    <property type="entry name" value="AGC_KINASE_CTER"/>
    <property type="match status" value="1"/>
</dbReference>
<dbReference type="InterPro" id="IPR057529">
    <property type="entry name" value="MRCK/ROCK_PH"/>
</dbReference>
<dbReference type="Gene3D" id="3.30.200.20">
    <property type="entry name" value="Phosphorylase Kinase, domain 1"/>
    <property type="match status" value="1"/>
</dbReference>
<feature type="domain" description="RhoBD" evidence="29">
    <location>
        <begin position="996"/>
        <end position="1060"/>
    </location>
</feature>
<dbReference type="GO" id="GO:0072518">
    <property type="term" value="F:Rho-dependent protein serine/threonine kinase activity"/>
    <property type="evidence" value="ECO:0007669"/>
    <property type="project" value="TreeGrafter"/>
</dbReference>
<dbReference type="Gene3D" id="1.20.5.340">
    <property type="match status" value="1"/>
</dbReference>
<dbReference type="PROSITE" id="PS00107">
    <property type="entry name" value="PROTEIN_KINASE_ATP"/>
    <property type="match status" value="1"/>
</dbReference>
<evidence type="ECO:0000256" key="24">
    <source>
        <dbReference type="SAM" id="Coils"/>
    </source>
</evidence>
<dbReference type="InterPro" id="IPR050839">
    <property type="entry name" value="Rho-assoc_Ser/Thr_Kinase"/>
</dbReference>
<keyword evidence="14" id="KW-0863">Zinc-finger</keyword>
<evidence type="ECO:0000259" key="27">
    <source>
        <dbReference type="PROSITE" id="PS50011"/>
    </source>
</evidence>
<dbReference type="GO" id="GO:0031267">
    <property type="term" value="F:small GTPase binding"/>
    <property type="evidence" value="ECO:0007669"/>
    <property type="project" value="InterPro"/>
</dbReference>
<keyword evidence="17 23" id="KW-0067">ATP-binding</keyword>
<keyword evidence="11" id="KW-0808">Transferase</keyword>
<evidence type="ECO:0000256" key="4">
    <source>
        <dbReference type="ARBA" id="ARBA00004245"/>
    </source>
</evidence>
<keyword evidence="9" id="KW-0723">Serine/threonine-protein kinase</keyword>
<keyword evidence="7" id="KW-1003">Cell membrane</keyword>
<evidence type="ECO:0000256" key="17">
    <source>
        <dbReference type="ARBA" id="ARBA00022840"/>
    </source>
</evidence>
<evidence type="ECO:0000256" key="19">
    <source>
        <dbReference type="ARBA" id="ARBA00023054"/>
    </source>
</evidence>
<organism evidence="30 31">
    <name type="scientific">Anopheles christyi</name>
    <dbReference type="NCBI Taxonomy" id="43041"/>
    <lineage>
        <taxon>Eukaryota</taxon>
        <taxon>Metazoa</taxon>
        <taxon>Ecdysozoa</taxon>
        <taxon>Arthropoda</taxon>
        <taxon>Hexapoda</taxon>
        <taxon>Insecta</taxon>
        <taxon>Pterygota</taxon>
        <taxon>Neoptera</taxon>
        <taxon>Endopterygota</taxon>
        <taxon>Diptera</taxon>
        <taxon>Nematocera</taxon>
        <taxon>Culicoidea</taxon>
        <taxon>Culicidae</taxon>
        <taxon>Anophelinae</taxon>
        <taxon>Anopheles</taxon>
    </lineage>
</organism>
<keyword evidence="20" id="KW-0472">Membrane</keyword>
<accession>A0A182KEP5</accession>
<dbReference type="InterPro" id="IPR000961">
    <property type="entry name" value="AGC-kinase_C"/>
</dbReference>
<dbReference type="Gene3D" id="1.10.510.10">
    <property type="entry name" value="Transferase(Phosphotransferase) domain 1"/>
    <property type="match status" value="1"/>
</dbReference>
<dbReference type="SUPFAM" id="SSF57889">
    <property type="entry name" value="Cysteine-rich domain"/>
    <property type="match status" value="1"/>
</dbReference>
<name>A0A182KEP5_9DIPT</name>
<dbReference type="Gene3D" id="3.30.60.20">
    <property type="match status" value="1"/>
</dbReference>
<evidence type="ECO:0000256" key="21">
    <source>
        <dbReference type="ARBA" id="ARBA00023212"/>
    </source>
</evidence>
<evidence type="ECO:0000256" key="1">
    <source>
        <dbReference type="ARBA" id="ARBA00001946"/>
    </source>
</evidence>
<dbReference type="SMART" id="SM00220">
    <property type="entry name" value="S_TKc"/>
    <property type="match status" value="1"/>
</dbReference>
<evidence type="ECO:0000256" key="22">
    <source>
        <dbReference type="PROSITE-ProRule" id="PRU01206"/>
    </source>
</evidence>
<dbReference type="InterPro" id="IPR001849">
    <property type="entry name" value="PH_domain"/>
</dbReference>
<dbReference type="GO" id="GO:0031032">
    <property type="term" value="P:actomyosin structure organization"/>
    <property type="evidence" value="ECO:0007669"/>
    <property type="project" value="TreeGrafter"/>
</dbReference>
<evidence type="ECO:0000256" key="13">
    <source>
        <dbReference type="ARBA" id="ARBA00022741"/>
    </source>
</evidence>
<dbReference type="GO" id="GO:0000281">
    <property type="term" value="P:mitotic cytokinesis"/>
    <property type="evidence" value="ECO:0007669"/>
    <property type="project" value="TreeGrafter"/>
</dbReference>
<keyword evidence="19 22" id="KW-0175">Coiled coil</keyword>
<dbReference type="SUPFAM" id="SSF56112">
    <property type="entry name" value="Protein kinase-like (PK-like)"/>
    <property type="match status" value="1"/>
</dbReference>
<dbReference type="PROSITE" id="PS00108">
    <property type="entry name" value="PROTEIN_KINASE_ST"/>
    <property type="match status" value="1"/>
</dbReference>
<feature type="binding site" evidence="23">
    <location>
        <position position="149"/>
    </location>
    <ligand>
        <name>ATP</name>
        <dbReference type="ChEBI" id="CHEBI:30616"/>
    </ligand>
</feature>
<evidence type="ECO:0000256" key="7">
    <source>
        <dbReference type="ARBA" id="ARBA00022475"/>
    </source>
</evidence>
<feature type="coiled-coil region" evidence="24">
    <location>
        <begin position="486"/>
        <end position="611"/>
    </location>
</feature>
<evidence type="ECO:0000256" key="3">
    <source>
        <dbReference type="ARBA" id="ARBA00004236"/>
    </source>
</evidence>
<evidence type="ECO:0000256" key="15">
    <source>
        <dbReference type="ARBA" id="ARBA00022777"/>
    </source>
</evidence>
<evidence type="ECO:0000256" key="11">
    <source>
        <dbReference type="ARBA" id="ARBA00022679"/>
    </source>
</evidence>
<evidence type="ECO:0000313" key="30">
    <source>
        <dbReference type="EnsemblMetazoa" id="ACHR009233-PA"/>
    </source>
</evidence>
<dbReference type="PROSITE" id="PS51859">
    <property type="entry name" value="RHO_BD"/>
    <property type="match status" value="1"/>
</dbReference>
<feature type="region of interest" description="Disordered" evidence="25">
    <location>
        <begin position="1246"/>
        <end position="1265"/>
    </location>
</feature>
<dbReference type="PROSITE" id="PS50003">
    <property type="entry name" value="PH_DOMAIN"/>
    <property type="match status" value="1"/>
</dbReference>
<dbReference type="EC" id="2.7.11.1" evidence="6"/>
<dbReference type="InterPro" id="IPR011009">
    <property type="entry name" value="Kinase-like_dom_sf"/>
</dbReference>
<dbReference type="InterPro" id="IPR015008">
    <property type="entry name" value="ROCK_Rho-bd_dom"/>
</dbReference>
<dbReference type="GO" id="GO:0005886">
    <property type="term" value="C:plasma membrane"/>
    <property type="evidence" value="ECO:0007669"/>
    <property type="project" value="UniProtKB-SubCell"/>
</dbReference>
<dbReference type="SMART" id="SM00133">
    <property type="entry name" value="S_TK_X"/>
    <property type="match status" value="1"/>
</dbReference>
<dbReference type="PROSITE" id="PS50011">
    <property type="entry name" value="PROTEIN_KINASE_DOM"/>
    <property type="match status" value="1"/>
</dbReference>
<dbReference type="CDD" id="cd22250">
    <property type="entry name" value="ROCK_SBD"/>
    <property type="match status" value="1"/>
</dbReference>
<feature type="region of interest" description="Disordered" evidence="25">
    <location>
        <begin position="451"/>
        <end position="479"/>
    </location>
</feature>
<evidence type="ECO:0000259" key="26">
    <source>
        <dbReference type="PROSITE" id="PS50003"/>
    </source>
</evidence>
<dbReference type="GO" id="GO:0008270">
    <property type="term" value="F:zinc ion binding"/>
    <property type="evidence" value="ECO:0007669"/>
    <property type="project" value="UniProtKB-KW"/>
</dbReference>
<dbReference type="GO" id="GO:0012505">
    <property type="term" value="C:endomembrane system"/>
    <property type="evidence" value="ECO:0007669"/>
    <property type="project" value="UniProtKB-SubCell"/>
</dbReference>
<dbReference type="CDD" id="cd01242">
    <property type="entry name" value="PH_ROCK"/>
    <property type="match status" value="1"/>
</dbReference>
<keyword evidence="10" id="KW-0597">Phosphoprotein</keyword>
<keyword evidence="31" id="KW-1185">Reference proteome</keyword>
<dbReference type="GO" id="GO:0005737">
    <property type="term" value="C:cytoplasm"/>
    <property type="evidence" value="ECO:0007669"/>
    <property type="project" value="TreeGrafter"/>
</dbReference>
<dbReference type="Gene3D" id="1.20.5.730">
    <property type="entry name" value="Single helix bin"/>
    <property type="match status" value="1"/>
</dbReference>
<dbReference type="InterPro" id="IPR002219">
    <property type="entry name" value="PKC_DAG/PE"/>
</dbReference>
<dbReference type="FunFam" id="2.30.29.30:FF:000308">
    <property type="entry name" value="Rho-associated protein kinase 1"/>
    <property type="match status" value="1"/>
</dbReference>
<dbReference type="PANTHER" id="PTHR22988">
    <property type="entry name" value="MYOTONIC DYSTROPHY S/T KINASE-RELATED"/>
    <property type="match status" value="1"/>
</dbReference>
<dbReference type="CDD" id="cd20813">
    <property type="entry name" value="C1_ROCK"/>
    <property type="match status" value="1"/>
</dbReference>
<evidence type="ECO:0000256" key="18">
    <source>
        <dbReference type="ARBA" id="ARBA00022842"/>
    </source>
</evidence>
<evidence type="ECO:0000256" key="20">
    <source>
        <dbReference type="ARBA" id="ARBA00023136"/>
    </source>
</evidence>
<sequence>MDEARRSRLVALEQKIRDPASIGNIECLLDTLTALVADCDHENVKIIKNIETFIKRCKYSSASEQLETSYDSLLPQLNPTSSLAGIFFALTLSSLPPCATKTDKNLARDITNLRMNPSDFTFIKLIGRGSFGEVLLVRQKATKQVYAMKRLSKYQMITRSDTAFFWEERYIMANANSDWIVKLHFAFQDAKYLYMVMDFMPGGDIVGLMNVYEIPEKWALFYTMEVVLALDTIHQMGFIHRDVKPDNMLLDKYGHLKLADFGTCMRMDDDGLVRSSNAVGTPDYISPEVLQFQGAKGGYGRECDWWSVGIFLYEILIGDTPFFSDSLVGTYGKIMDHKNCLEFPDNARISENAKSLIKGFLSDRTVRLGRHSVEEIKSHPFFVNDTWTFENLRQSVPPVVPELSSDDDTRNFEEVKRKNSVGTNFPTPTTFAGDHLPFIGFTYSPDYQLMNGEPEPVDGEGTEDTTDNKETTTKVHRHRPSNNAELMRLENMLQREKQAVEVLEKQERTLRQQIELITKRESDIQTLANEYERDLTMLKHSYREVQRRADGEQETRKKLECVLVETKQRLQEERNLRTREMNNLQQYTDRIGALEKQLAEVQEKYKAEVEAGQKSKKQITELRLVSSNAEQKALDLQSMMLGLQTMRDMLQQEMAELQSQLTQERNTRIKRMEMQKELEVKVQSMCADMERIAAREQQVFADNRALVDRISELEKEYASVDCELKVVQSRYEQEVQAHQETAKARLLNNEEANMQEVKALQNKLTEEKLGRQKAEQNSQEKERQLSMLSVDYRQIQQRLQKLEGEYRQESEKVAALHSQLEQEQSKKNSLLSEISLQSSEVAHLKSKEMQSQKEVQQLRDARKKLEEDLSNIKKQHNTDILQMKEVQDQLEVEQYFSKLYKTQYNELRDEMKDRMRQLQKLDDERSNIMHQLQLANARSDTEALARSIAEETVADLEKEKTMKELELKDLLTKHRNELMVKEALVTSLKDAEAELKKSLSNKEYELEDMMQQSKKQQEELYRLKYELGELDKCRTKLVTETILKQQAVNKLAEIMNRKDNNLTSKQKMKVNSTAELRKKEKESKRLQQELSVERAKYDELCQKHNETIGQLSREIDIKTKLQMEIDCKATEIEHLQMKLIETASLSSVDNDMMEENQDSIFEGWLSVPNKQNIKRHGWKRQFVVVSPKRIIFYNSELDKQNTSDPLLIIDLSKVFHVRPVTQGDVIRADPKEIPRIFQLLYAGEGEARRPDEQQQSDIGSSRSDEKPLTLQYKGHEFLQISYHIPTTCDLPSCQKTLWHVFKSLPAYECKRCRFKLHKEHVDNNNPLAPCKLHHDPNHAREMLLLATNNEDQHRWVTRLSKRIQKSGYKANSNNNVGTLGGSGNTSTIGSTGGGSNSGNSSVIISGIGSNGNILPSSNSNNSMDSAKVSPSQSARSNNKPSTAAVVQRSATLPSNASLKQSPP</sequence>
<dbReference type="InterPro" id="IPR046349">
    <property type="entry name" value="C1-like_sf"/>
</dbReference>
<dbReference type="FunFam" id="1.10.510.10:FF:000047">
    <property type="entry name" value="Rho-associated protein kinase 1"/>
    <property type="match status" value="1"/>
</dbReference>
<dbReference type="STRING" id="43041.A0A182KEP5"/>
<evidence type="ECO:0000256" key="8">
    <source>
        <dbReference type="ARBA" id="ARBA00022490"/>
    </source>
</evidence>
<keyword evidence="13 23" id="KW-0547">Nucleotide-binding</keyword>
<dbReference type="SUPFAM" id="SSF103652">
    <property type="entry name" value="G protein-binding domain"/>
    <property type="match status" value="1"/>
</dbReference>
<proteinExistence type="inferred from homology"/>
<dbReference type="FunFam" id="3.30.200.20:FF:001568">
    <property type="entry name" value="Uncharacterized protein"/>
    <property type="match status" value="1"/>
</dbReference>
<dbReference type="Gene3D" id="2.30.29.30">
    <property type="entry name" value="Pleckstrin-homology domain (PH domain)/Phosphotyrosine-binding domain (PTB)"/>
    <property type="match status" value="1"/>
</dbReference>
<dbReference type="GO" id="GO:0005856">
    <property type="term" value="C:cytoskeleton"/>
    <property type="evidence" value="ECO:0007669"/>
    <property type="project" value="UniProtKB-SubCell"/>
</dbReference>
<feature type="coiled-coil region" evidence="24">
    <location>
        <begin position="640"/>
        <end position="667"/>
    </location>
</feature>
<dbReference type="Pfam" id="PF00069">
    <property type="entry name" value="Pkinase"/>
    <property type="match status" value="1"/>
</dbReference>
<feature type="domain" description="Protein kinase" evidence="27">
    <location>
        <begin position="120"/>
        <end position="382"/>
    </location>
</feature>
<dbReference type="EnsemblMetazoa" id="ACHR009233-RA">
    <property type="protein sequence ID" value="ACHR009233-PA"/>
    <property type="gene ID" value="ACHR009233"/>
</dbReference>
<feature type="compositionally biased region" description="Acidic residues" evidence="25">
    <location>
        <begin position="455"/>
        <end position="465"/>
    </location>
</feature>
<evidence type="ECO:0000256" key="16">
    <source>
        <dbReference type="ARBA" id="ARBA00022833"/>
    </source>
</evidence>
<evidence type="ECO:0000256" key="12">
    <source>
        <dbReference type="ARBA" id="ARBA00022723"/>
    </source>
</evidence>
<dbReference type="Proteomes" id="UP000075881">
    <property type="component" value="Unassembled WGS sequence"/>
</dbReference>
<feature type="compositionally biased region" description="Low complexity" evidence="25">
    <location>
        <begin position="1413"/>
        <end position="1422"/>
    </location>
</feature>
<protein>
    <recommendedName>
        <fullName evidence="6">non-specific serine/threonine protein kinase</fullName>
        <ecNumber evidence="6">2.7.11.1</ecNumber>
    </recommendedName>
</protein>
<keyword evidence="21" id="KW-0206">Cytoskeleton</keyword>
<dbReference type="GO" id="GO:0007266">
    <property type="term" value="P:Rho protein signal transduction"/>
    <property type="evidence" value="ECO:0007669"/>
    <property type="project" value="UniProtKB-UniRule"/>
</dbReference>
<dbReference type="InterPro" id="IPR008271">
    <property type="entry name" value="Ser/Thr_kinase_AS"/>
</dbReference>
<evidence type="ECO:0000256" key="9">
    <source>
        <dbReference type="ARBA" id="ARBA00022527"/>
    </source>
</evidence>
<dbReference type="GO" id="GO:1901888">
    <property type="term" value="P:regulation of cell junction assembly"/>
    <property type="evidence" value="ECO:0007669"/>
    <property type="project" value="TreeGrafter"/>
</dbReference>
<keyword evidence="8" id="KW-0963">Cytoplasm</keyword>
<feature type="coiled-coil region" evidence="24">
    <location>
        <begin position="901"/>
        <end position="1026"/>
    </location>
</feature>
<feature type="domain" description="AGC-kinase C-terminal" evidence="28">
    <location>
        <begin position="383"/>
        <end position="453"/>
    </location>
</feature>
<dbReference type="FunFam" id="1.20.5.730:FF:000001">
    <property type="entry name" value="rho-associated protein kinase 2"/>
    <property type="match status" value="1"/>
</dbReference>
<feature type="coiled-coil region" evidence="24">
    <location>
        <begin position="703"/>
        <end position="875"/>
    </location>
</feature>
<dbReference type="VEuPathDB" id="VectorBase:ACHR009233"/>
<feature type="region of interest" description="Disordered" evidence="25">
    <location>
        <begin position="1413"/>
        <end position="1463"/>
    </location>
</feature>
<evidence type="ECO:0000313" key="31">
    <source>
        <dbReference type="Proteomes" id="UP000075881"/>
    </source>
</evidence>
<dbReference type="GO" id="GO:0005524">
    <property type="term" value="F:ATP binding"/>
    <property type="evidence" value="ECO:0007669"/>
    <property type="project" value="UniProtKB-UniRule"/>
</dbReference>
<comment type="cofactor">
    <cofactor evidence="1">
        <name>Mg(2+)</name>
        <dbReference type="ChEBI" id="CHEBI:18420"/>
    </cofactor>
</comment>
<evidence type="ECO:0000256" key="5">
    <source>
        <dbReference type="ARBA" id="ARBA00009903"/>
    </source>
</evidence>
<evidence type="ECO:0000259" key="29">
    <source>
        <dbReference type="PROSITE" id="PS51859"/>
    </source>
</evidence>
<evidence type="ECO:0000256" key="6">
    <source>
        <dbReference type="ARBA" id="ARBA00012513"/>
    </source>
</evidence>
<feature type="domain" description="PH" evidence="26">
    <location>
        <begin position="1158"/>
        <end position="1364"/>
    </location>
</feature>
<dbReference type="SUPFAM" id="SSF50729">
    <property type="entry name" value="PH domain-like"/>
    <property type="match status" value="1"/>
</dbReference>
<evidence type="ECO:0000256" key="10">
    <source>
        <dbReference type="ARBA" id="ARBA00022553"/>
    </source>
</evidence>
<evidence type="ECO:0000256" key="14">
    <source>
        <dbReference type="ARBA" id="ARBA00022771"/>
    </source>
</evidence>
<evidence type="ECO:0000256" key="2">
    <source>
        <dbReference type="ARBA" id="ARBA00004184"/>
    </source>
</evidence>
<keyword evidence="18" id="KW-0460">Magnesium</keyword>
<evidence type="ECO:0000256" key="25">
    <source>
        <dbReference type="SAM" id="MobiDB-lite"/>
    </source>
</evidence>
<dbReference type="GO" id="GO:0048598">
    <property type="term" value="P:embryonic morphogenesis"/>
    <property type="evidence" value="ECO:0007669"/>
    <property type="project" value="TreeGrafter"/>
</dbReference>
<dbReference type="FunFam" id="3.30.60.20:FF:000075">
    <property type="entry name" value="Rho-associated protein kinase 1"/>
    <property type="match status" value="1"/>
</dbReference>
<keyword evidence="12" id="KW-0479">Metal-binding</keyword>
<evidence type="ECO:0000259" key="28">
    <source>
        <dbReference type="PROSITE" id="PS51285"/>
    </source>
</evidence>
<dbReference type="InterPro" id="IPR011993">
    <property type="entry name" value="PH-like_dom_sf"/>
</dbReference>
<reference evidence="31" key="1">
    <citation type="submission" date="2013-03" db="EMBL/GenBank/DDBJ databases">
        <title>The Genome Sequence of Anopheles christyi ACHKN1017.</title>
        <authorList>
            <consortium name="The Broad Institute Genomics Platform"/>
            <person name="Neafsey D.E."/>
            <person name="Besansky N."/>
            <person name="Walker B."/>
            <person name="Young S.K."/>
            <person name="Zeng Q."/>
            <person name="Gargeya S."/>
            <person name="Fitzgerald M."/>
            <person name="Haas B."/>
            <person name="Abouelleil A."/>
            <person name="Allen A.W."/>
            <person name="Alvarado L."/>
            <person name="Arachchi H.M."/>
            <person name="Berlin A.M."/>
            <person name="Chapman S.B."/>
            <person name="Gainer-Dewar J."/>
            <person name="Goldberg J."/>
            <person name="Griggs A."/>
            <person name="Gujja S."/>
            <person name="Hansen M."/>
            <person name="Howarth C."/>
            <person name="Imamovic A."/>
            <person name="Ireland A."/>
            <person name="Larimer J."/>
            <person name="McCowan C."/>
            <person name="Murphy C."/>
            <person name="Pearson M."/>
            <person name="Poon T.W."/>
            <person name="Priest M."/>
            <person name="Roberts A."/>
            <person name="Saif S."/>
            <person name="Shea T."/>
            <person name="Sisk P."/>
            <person name="Sykes S."/>
            <person name="Wortman J."/>
            <person name="Nusbaum C."/>
            <person name="Birren B."/>
        </authorList>
    </citation>
    <scope>NUCLEOTIDE SEQUENCE [LARGE SCALE GENOMIC DNA]</scope>
    <source>
        <strain evidence="31">ACHKN1017</strain>
    </source>
</reference>
<keyword evidence="15" id="KW-0418">Kinase</keyword>
<feature type="region of interest" description="Disordered" evidence="25">
    <location>
        <begin position="1366"/>
        <end position="1396"/>
    </location>
</feature>
<dbReference type="GO" id="GO:0030866">
    <property type="term" value="P:cortical actin cytoskeleton organization"/>
    <property type="evidence" value="ECO:0007669"/>
    <property type="project" value="TreeGrafter"/>
</dbReference>